<keyword evidence="4 10" id="KW-0597">Phosphoprotein</keyword>
<name>A0A9D2IUJ1_9FIRM</name>
<comment type="caution">
    <text evidence="13">The sequence shown here is derived from an EMBL/GenBank/DDBJ whole genome shotgun (WGS) entry which is preliminary data.</text>
</comment>
<dbReference type="SMART" id="SM00448">
    <property type="entry name" value="REC"/>
    <property type="match status" value="1"/>
</dbReference>
<dbReference type="InterPro" id="IPR009057">
    <property type="entry name" value="Homeodomain-like_sf"/>
</dbReference>
<evidence type="ECO:0000256" key="2">
    <source>
        <dbReference type="ARBA" id="ARBA00018672"/>
    </source>
</evidence>
<evidence type="ECO:0000256" key="7">
    <source>
        <dbReference type="ARBA" id="ARBA00023125"/>
    </source>
</evidence>
<dbReference type="PROSITE" id="PS50110">
    <property type="entry name" value="RESPONSE_REGULATORY"/>
    <property type="match status" value="1"/>
</dbReference>
<reference evidence="13" key="1">
    <citation type="journal article" date="2021" name="PeerJ">
        <title>Extensive microbial diversity within the chicken gut microbiome revealed by metagenomics and culture.</title>
        <authorList>
            <person name="Gilroy R."/>
            <person name="Ravi A."/>
            <person name="Getino M."/>
            <person name="Pursley I."/>
            <person name="Horton D.L."/>
            <person name="Alikhan N.F."/>
            <person name="Baker D."/>
            <person name="Gharbi K."/>
            <person name="Hall N."/>
            <person name="Watson M."/>
            <person name="Adriaenssens E.M."/>
            <person name="Foster-Nyarko E."/>
            <person name="Jarju S."/>
            <person name="Secka A."/>
            <person name="Antonio M."/>
            <person name="Oren A."/>
            <person name="Chaudhuri R.R."/>
            <person name="La Ragione R."/>
            <person name="Hildebrand F."/>
            <person name="Pallen M.J."/>
        </authorList>
    </citation>
    <scope>NUCLEOTIDE SEQUENCE</scope>
    <source>
        <strain evidence="13">14324</strain>
    </source>
</reference>
<evidence type="ECO:0000259" key="11">
    <source>
        <dbReference type="PROSITE" id="PS01124"/>
    </source>
</evidence>
<evidence type="ECO:0000256" key="10">
    <source>
        <dbReference type="PROSITE-ProRule" id="PRU00169"/>
    </source>
</evidence>
<dbReference type="GO" id="GO:0003700">
    <property type="term" value="F:DNA-binding transcription factor activity"/>
    <property type="evidence" value="ECO:0007669"/>
    <property type="project" value="InterPro"/>
</dbReference>
<dbReference type="Proteomes" id="UP000824041">
    <property type="component" value="Unassembled WGS sequence"/>
</dbReference>
<dbReference type="InterPro" id="IPR011006">
    <property type="entry name" value="CheY-like_superfamily"/>
</dbReference>
<dbReference type="InterPro" id="IPR018060">
    <property type="entry name" value="HTH_AraC"/>
</dbReference>
<dbReference type="PANTHER" id="PTHR42713">
    <property type="entry name" value="HISTIDINE KINASE-RELATED"/>
    <property type="match status" value="1"/>
</dbReference>
<keyword evidence="3" id="KW-0963">Cytoplasm</keyword>
<dbReference type="AlphaFoldDB" id="A0A9D2IUJ1"/>
<dbReference type="SUPFAM" id="SSF52172">
    <property type="entry name" value="CheY-like"/>
    <property type="match status" value="1"/>
</dbReference>
<dbReference type="GO" id="GO:0000160">
    <property type="term" value="P:phosphorelay signal transduction system"/>
    <property type="evidence" value="ECO:0007669"/>
    <property type="project" value="UniProtKB-KW"/>
</dbReference>
<proteinExistence type="predicted"/>
<evidence type="ECO:0000256" key="5">
    <source>
        <dbReference type="ARBA" id="ARBA00023012"/>
    </source>
</evidence>
<feature type="domain" description="HTH araC/xylS-type" evidence="11">
    <location>
        <begin position="151"/>
        <end position="249"/>
    </location>
</feature>
<dbReference type="Pfam" id="PF00072">
    <property type="entry name" value="Response_reg"/>
    <property type="match status" value="1"/>
</dbReference>
<keyword evidence="6" id="KW-0805">Transcription regulation</keyword>
<comment type="subcellular location">
    <subcellularLocation>
        <location evidence="1">Cytoplasm</location>
    </subcellularLocation>
</comment>
<keyword evidence="7" id="KW-0238">DNA-binding</keyword>
<keyword evidence="5" id="KW-0902">Two-component regulatory system</keyword>
<gene>
    <name evidence="13" type="ORF">IAA21_09265</name>
</gene>
<dbReference type="Gene3D" id="3.40.50.2300">
    <property type="match status" value="1"/>
</dbReference>
<evidence type="ECO:0000259" key="12">
    <source>
        <dbReference type="PROSITE" id="PS50110"/>
    </source>
</evidence>
<feature type="domain" description="Response regulatory" evidence="12">
    <location>
        <begin position="2"/>
        <end position="119"/>
    </location>
</feature>
<evidence type="ECO:0000256" key="1">
    <source>
        <dbReference type="ARBA" id="ARBA00004496"/>
    </source>
</evidence>
<dbReference type="PANTHER" id="PTHR42713:SF3">
    <property type="entry name" value="TRANSCRIPTIONAL REGULATORY PROTEIN HPTR"/>
    <property type="match status" value="1"/>
</dbReference>
<reference evidence="13" key="2">
    <citation type="submission" date="2021-04" db="EMBL/GenBank/DDBJ databases">
        <authorList>
            <person name="Gilroy R."/>
        </authorList>
    </citation>
    <scope>NUCLEOTIDE SEQUENCE</scope>
    <source>
        <strain evidence="13">14324</strain>
    </source>
</reference>
<dbReference type="GO" id="GO:0043565">
    <property type="term" value="F:sequence-specific DNA binding"/>
    <property type="evidence" value="ECO:0007669"/>
    <property type="project" value="InterPro"/>
</dbReference>
<dbReference type="GO" id="GO:0005737">
    <property type="term" value="C:cytoplasm"/>
    <property type="evidence" value="ECO:0007669"/>
    <property type="project" value="UniProtKB-SubCell"/>
</dbReference>
<dbReference type="SUPFAM" id="SSF46689">
    <property type="entry name" value="Homeodomain-like"/>
    <property type="match status" value="2"/>
</dbReference>
<dbReference type="SMART" id="SM00342">
    <property type="entry name" value="HTH_ARAC"/>
    <property type="match status" value="1"/>
</dbReference>
<evidence type="ECO:0000313" key="13">
    <source>
        <dbReference type="EMBL" id="HIZ22967.1"/>
    </source>
</evidence>
<evidence type="ECO:0000256" key="9">
    <source>
        <dbReference type="ARBA" id="ARBA00024867"/>
    </source>
</evidence>
<evidence type="ECO:0000256" key="4">
    <source>
        <dbReference type="ARBA" id="ARBA00022553"/>
    </source>
</evidence>
<evidence type="ECO:0000256" key="3">
    <source>
        <dbReference type="ARBA" id="ARBA00022490"/>
    </source>
</evidence>
<evidence type="ECO:0000256" key="6">
    <source>
        <dbReference type="ARBA" id="ARBA00023015"/>
    </source>
</evidence>
<protein>
    <recommendedName>
        <fullName evidence="2">Stage 0 sporulation protein A homolog</fullName>
    </recommendedName>
</protein>
<dbReference type="Gene3D" id="1.10.10.60">
    <property type="entry name" value="Homeodomain-like"/>
    <property type="match status" value="2"/>
</dbReference>
<feature type="modified residue" description="4-aspartylphosphate" evidence="10">
    <location>
        <position position="54"/>
    </location>
</feature>
<keyword evidence="8" id="KW-0804">Transcription</keyword>
<dbReference type="InterPro" id="IPR051552">
    <property type="entry name" value="HptR"/>
</dbReference>
<dbReference type="InterPro" id="IPR001789">
    <property type="entry name" value="Sig_transdc_resp-reg_receiver"/>
</dbReference>
<organism evidence="13 14">
    <name type="scientific">Candidatus Blautia faecigallinarum</name>
    <dbReference type="NCBI Taxonomy" id="2838488"/>
    <lineage>
        <taxon>Bacteria</taxon>
        <taxon>Bacillati</taxon>
        <taxon>Bacillota</taxon>
        <taxon>Clostridia</taxon>
        <taxon>Lachnospirales</taxon>
        <taxon>Lachnospiraceae</taxon>
        <taxon>Blautia</taxon>
    </lineage>
</organism>
<dbReference type="EMBL" id="DXBU01000127">
    <property type="protein sequence ID" value="HIZ22967.1"/>
    <property type="molecule type" value="Genomic_DNA"/>
</dbReference>
<evidence type="ECO:0000313" key="14">
    <source>
        <dbReference type="Proteomes" id="UP000824041"/>
    </source>
</evidence>
<comment type="function">
    <text evidence="9">May play the central regulatory role in sporulation. It may be an element of the effector pathway responsible for the activation of sporulation genes in response to nutritional stress. Spo0A may act in concert with spo0H (a sigma factor) to control the expression of some genes that are critical to the sporulation process.</text>
</comment>
<dbReference type="PROSITE" id="PS01124">
    <property type="entry name" value="HTH_ARAC_FAMILY_2"/>
    <property type="match status" value="1"/>
</dbReference>
<dbReference type="CDD" id="cd17536">
    <property type="entry name" value="REC_YesN-like"/>
    <property type="match status" value="1"/>
</dbReference>
<accession>A0A9D2IUJ1</accession>
<dbReference type="Pfam" id="PF12833">
    <property type="entry name" value="HTH_18"/>
    <property type="match status" value="1"/>
</dbReference>
<sequence length="257" mass="29354">MRVIVAENEQRAREGICRMLNSVPEDVQVVAQASNGETALELIRQLKPDVVFTDIKMPYMDGIQLIRSARENGLKTEFVVLSAYADFQTAKQCISLDVTEYMLKPLTKGDLEKVLSRLSARVKGQNVYLSPKEKDDGSLRSQYPDAHPMVLRALDMIEKGYQNKITQTDLAEKLGISSQYFSYIFSRHVGEGFAAFLKEYRIRQAIRLFEEGEVDKNEIAYKVGFSDVKYFYRVFREVTGKNVSEYLTEKAESQNSI</sequence>
<evidence type="ECO:0000256" key="8">
    <source>
        <dbReference type="ARBA" id="ARBA00023163"/>
    </source>
</evidence>